<dbReference type="SUPFAM" id="SSF47473">
    <property type="entry name" value="EF-hand"/>
    <property type="match status" value="1"/>
</dbReference>
<feature type="compositionally biased region" description="Polar residues" evidence="1">
    <location>
        <begin position="173"/>
        <end position="183"/>
    </location>
</feature>
<dbReference type="InterPro" id="IPR002048">
    <property type="entry name" value="EF_hand_dom"/>
</dbReference>
<dbReference type="EMBL" id="JAMXLR010000055">
    <property type="protein sequence ID" value="MCO6045286.1"/>
    <property type="molecule type" value="Genomic_DNA"/>
</dbReference>
<evidence type="ECO:0000313" key="4">
    <source>
        <dbReference type="Proteomes" id="UP001155241"/>
    </source>
</evidence>
<dbReference type="Pfam" id="PF13202">
    <property type="entry name" value="EF-hand_5"/>
    <property type="match status" value="1"/>
</dbReference>
<dbReference type="Gene3D" id="1.10.238.10">
    <property type="entry name" value="EF-hand"/>
    <property type="match status" value="1"/>
</dbReference>
<dbReference type="Proteomes" id="UP001155241">
    <property type="component" value="Unassembled WGS sequence"/>
</dbReference>
<name>A0A9X2FHU3_9BACT</name>
<accession>A0A9X2FHU3</accession>
<dbReference type="PROSITE" id="PS00018">
    <property type="entry name" value="EF_HAND_1"/>
    <property type="match status" value="2"/>
</dbReference>
<evidence type="ECO:0000313" key="3">
    <source>
        <dbReference type="EMBL" id="MCO6045286.1"/>
    </source>
</evidence>
<dbReference type="PROSITE" id="PS51257">
    <property type="entry name" value="PROKAR_LIPOPROTEIN"/>
    <property type="match status" value="1"/>
</dbReference>
<dbReference type="InterPro" id="IPR011992">
    <property type="entry name" value="EF-hand-dom_pair"/>
</dbReference>
<proteinExistence type="predicted"/>
<evidence type="ECO:0000256" key="1">
    <source>
        <dbReference type="SAM" id="MobiDB-lite"/>
    </source>
</evidence>
<organism evidence="3 4">
    <name type="scientific">Aeoliella straminimaris</name>
    <dbReference type="NCBI Taxonomy" id="2954799"/>
    <lineage>
        <taxon>Bacteria</taxon>
        <taxon>Pseudomonadati</taxon>
        <taxon>Planctomycetota</taxon>
        <taxon>Planctomycetia</taxon>
        <taxon>Pirellulales</taxon>
        <taxon>Lacipirellulaceae</taxon>
        <taxon>Aeoliella</taxon>
    </lineage>
</organism>
<gene>
    <name evidence="3" type="ORF">NG895_15350</name>
</gene>
<dbReference type="GO" id="GO:0005509">
    <property type="term" value="F:calcium ion binding"/>
    <property type="evidence" value="ECO:0007669"/>
    <property type="project" value="InterPro"/>
</dbReference>
<dbReference type="InterPro" id="IPR018247">
    <property type="entry name" value="EF_Hand_1_Ca_BS"/>
</dbReference>
<sequence length="206" mass="21270">MPGKSAIWHVALLALPVSIGCGGGQSRLAAPGVAGDASEAAIAEYDSNGDGVIGGNELDQCPALQSSLRRADLDGDGKVSADEIDKRIAVWKNSGLALTRLAVTVKQGGQPVSDAEVTFIPESFLGPSIKQAQGVTDSDGVAHMRISSDPDEAGVHLGYYRVQVSKKLPNGKETLSASNNAQTKHGVEIAPDDPRMSGVTLNLLGD</sequence>
<protein>
    <recommendedName>
        <fullName evidence="2">EF-hand domain-containing protein</fullName>
    </recommendedName>
</protein>
<keyword evidence="4" id="KW-1185">Reference proteome</keyword>
<feature type="region of interest" description="Disordered" evidence="1">
    <location>
        <begin position="170"/>
        <end position="195"/>
    </location>
</feature>
<dbReference type="PROSITE" id="PS50222">
    <property type="entry name" value="EF_HAND_2"/>
    <property type="match status" value="1"/>
</dbReference>
<dbReference type="AlphaFoldDB" id="A0A9X2FHU3"/>
<dbReference type="SUPFAM" id="SSF49373">
    <property type="entry name" value="Invasin/intimin cell-adhesion fragments"/>
    <property type="match status" value="1"/>
</dbReference>
<dbReference type="InterPro" id="IPR008964">
    <property type="entry name" value="Invasin/intimin_cell_adhesion"/>
</dbReference>
<dbReference type="RefSeq" id="WP_252853402.1">
    <property type="nucleotide sequence ID" value="NZ_JAMXLR010000055.1"/>
</dbReference>
<reference evidence="3" key="1">
    <citation type="submission" date="2022-06" db="EMBL/GenBank/DDBJ databases">
        <title>Aeoliella straminimaris, a novel planctomycete from sediments.</title>
        <authorList>
            <person name="Vitorino I.R."/>
            <person name="Lage O.M."/>
        </authorList>
    </citation>
    <scope>NUCLEOTIDE SEQUENCE</scope>
    <source>
        <strain evidence="3">ICT_H6.2</strain>
    </source>
</reference>
<comment type="caution">
    <text evidence="3">The sequence shown here is derived from an EMBL/GenBank/DDBJ whole genome shotgun (WGS) entry which is preliminary data.</text>
</comment>
<feature type="domain" description="EF-hand" evidence="2">
    <location>
        <begin position="33"/>
        <end position="68"/>
    </location>
</feature>
<dbReference type="CDD" id="cd00051">
    <property type="entry name" value="EFh"/>
    <property type="match status" value="1"/>
</dbReference>
<dbReference type="InterPro" id="IPR013783">
    <property type="entry name" value="Ig-like_fold"/>
</dbReference>
<evidence type="ECO:0000259" key="2">
    <source>
        <dbReference type="PROSITE" id="PS50222"/>
    </source>
</evidence>
<dbReference type="Gene3D" id="2.60.40.10">
    <property type="entry name" value="Immunoglobulins"/>
    <property type="match status" value="1"/>
</dbReference>